<feature type="signal peptide" evidence="1">
    <location>
        <begin position="1"/>
        <end position="18"/>
    </location>
</feature>
<evidence type="ECO:0000313" key="3">
    <source>
        <dbReference type="Proteomes" id="UP000619033"/>
    </source>
</evidence>
<sequence length="205" mass="21320">MLRLAVLLSFALALPAIAEPLSPVRTAQLSAQLYQAGLETGDAVLILSAAKLRKGLNPTKGTLSAQGAAAGEGAPLAWEEMLAKAEELAAGDDAVLGLIEDTRDEGARGVTSGPVYNIGSLGNGGTDTYPAVDFIGGEYAEIYVEAKDATDLNLTVYDAQGRLVCSDTDRSPIAYCGWRPDQTAGFTMKVENHGPKGAAYALMTN</sequence>
<feature type="chain" id="PRO_5035265948" evidence="1">
    <location>
        <begin position="19"/>
        <end position="205"/>
    </location>
</feature>
<organism evidence="2 3">
    <name type="scientific">Fuscibacter oryzae</name>
    <dbReference type="NCBI Taxonomy" id="2803939"/>
    <lineage>
        <taxon>Bacteria</taxon>
        <taxon>Pseudomonadati</taxon>
        <taxon>Pseudomonadota</taxon>
        <taxon>Alphaproteobacteria</taxon>
        <taxon>Rhodobacterales</taxon>
        <taxon>Paracoccaceae</taxon>
        <taxon>Fuscibacter</taxon>
    </lineage>
</organism>
<keyword evidence="1" id="KW-0732">Signal</keyword>
<dbReference type="AlphaFoldDB" id="A0A8J7MLI8"/>
<protein>
    <submittedName>
        <fullName evidence="2">Uncharacterized protein</fullName>
    </submittedName>
</protein>
<dbReference type="EMBL" id="JAESVP010000001">
    <property type="protein sequence ID" value="MBL4927000.1"/>
    <property type="molecule type" value="Genomic_DNA"/>
</dbReference>
<comment type="caution">
    <text evidence="2">The sequence shown here is derived from an EMBL/GenBank/DDBJ whole genome shotgun (WGS) entry which is preliminary data.</text>
</comment>
<gene>
    <name evidence="2" type="ORF">JI744_02665</name>
</gene>
<evidence type="ECO:0000256" key="1">
    <source>
        <dbReference type="SAM" id="SignalP"/>
    </source>
</evidence>
<accession>A0A8J7MLI8</accession>
<dbReference type="RefSeq" id="WP_202658019.1">
    <property type="nucleotide sequence ID" value="NZ_JAESVP010000001.1"/>
</dbReference>
<dbReference type="Proteomes" id="UP000619033">
    <property type="component" value="Unassembled WGS sequence"/>
</dbReference>
<reference evidence="2" key="1">
    <citation type="submission" date="2021-01" db="EMBL/GenBank/DDBJ databases">
        <title>Genome seq and assembly of Tabrizicola sp. KVB23.</title>
        <authorList>
            <person name="Chhetri G."/>
        </authorList>
    </citation>
    <scope>NUCLEOTIDE SEQUENCE</scope>
    <source>
        <strain evidence="2">KVB23</strain>
    </source>
</reference>
<evidence type="ECO:0000313" key="2">
    <source>
        <dbReference type="EMBL" id="MBL4927000.1"/>
    </source>
</evidence>
<name>A0A8J7MLI8_9RHOB</name>
<proteinExistence type="predicted"/>
<keyword evidence="3" id="KW-1185">Reference proteome</keyword>